<dbReference type="EMBL" id="MU003500">
    <property type="protein sequence ID" value="KAF2473175.1"/>
    <property type="molecule type" value="Genomic_DNA"/>
</dbReference>
<keyword evidence="2" id="KW-1185">Reference proteome</keyword>
<gene>
    <name evidence="1" type="ORF">BDR25DRAFT_387347</name>
</gene>
<dbReference type="Proteomes" id="UP000799755">
    <property type="component" value="Unassembled WGS sequence"/>
</dbReference>
<proteinExistence type="predicted"/>
<evidence type="ECO:0000313" key="1">
    <source>
        <dbReference type="EMBL" id="KAF2473175.1"/>
    </source>
</evidence>
<comment type="caution">
    <text evidence="1">The sequence shown here is derived from an EMBL/GenBank/DDBJ whole genome shotgun (WGS) entry which is preliminary data.</text>
</comment>
<protein>
    <submittedName>
        <fullName evidence="1">Uncharacterized protein</fullName>
    </submittedName>
</protein>
<sequence length="460" mass="51123">MVPATPAPFACFGKSKDPQKHYRAAEELQRAGVWIGYLANESHGKPYQDMPSFSELRMNCKHISPPYPQPIAGIAQEERHAICRGCYGDRSCLITLREISFTSRHLPNDRSLYGLQAYRPYEIGDGTQSKTFSNNFVLLALRNASQVTGTLETIRAALSPVQANDVSPKKRMKDTPRRLNAGSKANSVEKPGTHVLWNSTDTGNLISPARVQTRQMRRDTGPSDLDEARLAELTVSSSPKAVSKRAMQPPLNKTTLKAPAPSTKRKAPSVANETEPVAKRQQSAKASAPRRQQPTPASRDMSEDTIANDGLSSHDSSFPDHRGRSVSSSVPRVPPVPNKIPIIPPDLTEDQSERVRIICVIIADDIEFEFVHTLGECKTFSELLRLFREDAEQDPEATSILNETKLWRMSYQLLGGVKKAFTMRPGNEIAFERLRESLAQSPVWSEDSQTRVDVELRALI</sequence>
<organism evidence="1 2">
    <name type="scientific">Lindgomyces ingoldianus</name>
    <dbReference type="NCBI Taxonomy" id="673940"/>
    <lineage>
        <taxon>Eukaryota</taxon>
        <taxon>Fungi</taxon>
        <taxon>Dikarya</taxon>
        <taxon>Ascomycota</taxon>
        <taxon>Pezizomycotina</taxon>
        <taxon>Dothideomycetes</taxon>
        <taxon>Pleosporomycetidae</taxon>
        <taxon>Pleosporales</taxon>
        <taxon>Lindgomycetaceae</taxon>
        <taxon>Lindgomyces</taxon>
    </lineage>
</organism>
<accession>A0ACB6R254</accession>
<name>A0ACB6R254_9PLEO</name>
<evidence type="ECO:0000313" key="2">
    <source>
        <dbReference type="Proteomes" id="UP000799755"/>
    </source>
</evidence>
<reference evidence="1" key="1">
    <citation type="journal article" date="2020" name="Stud. Mycol.">
        <title>101 Dothideomycetes genomes: a test case for predicting lifestyles and emergence of pathogens.</title>
        <authorList>
            <person name="Haridas S."/>
            <person name="Albert R."/>
            <person name="Binder M."/>
            <person name="Bloem J."/>
            <person name="Labutti K."/>
            <person name="Salamov A."/>
            <person name="Andreopoulos B."/>
            <person name="Baker S."/>
            <person name="Barry K."/>
            <person name="Bills G."/>
            <person name="Bluhm B."/>
            <person name="Cannon C."/>
            <person name="Castanera R."/>
            <person name="Culley D."/>
            <person name="Daum C."/>
            <person name="Ezra D."/>
            <person name="Gonzalez J."/>
            <person name="Henrissat B."/>
            <person name="Kuo A."/>
            <person name="Liang C."/>
            <person name="Lipzen A."/>
            <person name="Lutzoni F."/>
            <person name="Magnuson J."/>
            <person name="Mondo S."/>
            <person name="Nolan M."/>
            <person name="Ohm R."/>
            <person name="Pangilinan J."/>
            <person name="Park H.-J."/>
            <person name="Ramirez L."/>
            <person name="Alfaro M."/>
            <person name="Sun H."/>
            <person name="Tritt A."/>
            <person name="Yoshinaga Y."/>
            <person name="Zwiers L.-H."/>
            <person name="Turgeon B."/>
            <person name="Goodwin S."/>
            <person name="Spatafora J."/>
            <person name="Crous P."/>
            <person name="Grigoriev I."/>
        </authorList>
    </citation>
    <scope>NUCLEOTIDE SEQUENCE</scope>
    <source>
        <strain evidence="1">ATCC 200398</strain>
    </source>
</reference>